<dbReference type="Gene3D" id="1.20.1330.10">
    <property type="entry name" value="f41 fragment of flagellin, N-terminal domain"/>
    <property type="match status" value="2"/>
</dbReference>
<evidence type="ECO:0000313" key="6">
    <source>
        <dbReference type="EMBL" id="ACN16753.1"/>
    </source>
</evidence>
<dbReference type="Proteomes" id="UP000000442">
    <property type="component" value="Chromosome"/>
</dbReference>
<dbReference type="InterPro" id="IPR001029">
    <property type="entry name" value="Flagellin_N"/>
</dbReference>
<dbReference type="InterPro" id="IPR001492">
    <property type="entry name" value="Flagellin"/>
</dbReference>
<dbReference type="eggNOG" id="COG1344">
    <property type="taxonomic scope" value="Bacteria"/>
</dbReference>
<protein>
    <submittedName>
        <fullName evidence="6">Flagellin</fullName>
    </submittedName>
</protein>
<dbReference type="RefSeq" id="WP_015905499.1">
    <property type="nucleotide sequence ID" value="NC_012108.1"/>
</dbReference>
<sequence>MRVPNISIYSSATYRLGTITSNLQDANEVVSTQKRINSMSDDPIGLSQVMGMNTNLKGLEQFNRNIDMGKTWLDTGEAALTSTNDSLLELKISIQQLSSAAAGTDQRAAMADNVDNIIKQLVDIGNSQVLDNYIFSGSKISEKPLTFDNELNPTAVVYNGDSNPFSIKTGETSTLEVGRNGAKIFWEDKITIDGSNNSLDFREFSPDYLQAGNELTAVVADGTYTKEELAEAIETAMDKVSATNEGYGLKYDVRFDSTSGTFSIQDDGSKKGAHVELLLGSGTHSGKSIDAIESDQAVLGFTITELNNTFEFREDLGTGLGEPLTVVIPSQDYDSGKSLASKVQYEMNQVSSGGYQVSFNDVTNKFAIRAESGTNLEAFQVNWNSEPSLNSAADALGFTQDDLYPSGGDLSHGVGTSIAPDIGFDSVDIRDAVVSDNKVSFDPATLVSDPITITAGDNDEIVFYEDRDDGYGLQGPMAITLTPGVVYSETGSPDFTDLANEIEALMETASEDYYPEVSGKIDYEVSFDRGKKVFVIQEEGKSRLKELQFDWTASSSAKALGKDLGFDSKISVHTPPASDDAPEWGVFNTLFDLKDYLVANDVEGLTRTLSRLDSHMDQVQSYIADSGLKQNNLEIRVNVMSETTLSVTERRSMVEDADIVQSVMDLKAIETAYEAALASTSKIMSISLVDYM</sequence>
<dbReference type="KEGG" id="dat:HRM2_36950"/>
<dbReference type="PANTHER" id="PTHR42792:SF1">
    <property type="entry name" value="FLAGELLAR HOOK-ASSOCIATED PROTEIN 3"/>
    <property type="match status" value="1"/>
</dbReference>
<dbReference type="Pfam" id="PF00669">
    <property type="entry name" value="Flagellin_N"/>
    <property type="match status" value="1"/>
</dbReference>
<name>C0QA35_DESAH</name>
<dbReference type="EMBL" id="CP001087">
    <property type="protein sequence ID" value="ACN16753.1"/>
    <property type="molecule type" value="Genomic_DNA"/>
</dbReference>
<evidence type="ECO:0000256" key="1">
    <source>
        <dbReference type="ARBA" id="ARBA00004365"/>
    </source>
</evidence>
<comment type="subcellular location">
    <subcellularLocation>
        <location evidence="1">Bacterial flagellum</location>
    </subcellularLocation>
</comment>
<dbReference type="SUPFAM" id="SSF64518">
    <property type="entry name" value="Phase 1 flagellin"/>
    <property type="match status" value="1"/>
</dbReference>
<dbReference type="STRING" id="177437.HRM2_36950"/>
<dbReference type="GO" id="GO:0005198">
    <property type="term" value="F:structural molecule activity"/>
    <property type="evidence" value="ECO:0007669"/>
    <property type="project" value="InterPro"/>
</dbReference>
<keyword evidence="7" id="KW-1185">Reference proteome</keyword>
<keyword evidence="6" id="KW-0966">Cell projection</keyword>
<keyword evidence="6" id="KW-0969">Cilium</keyword>
<evidence type="ECO:0000256" key="3">
    <source>
        <dbReference type="ARBA" id="ARBA00023143"/>
    </source>
</evidence>
<dbReference type="InterPro" id="IPR046358">
    <property type="entry name" value="Flagellin_C"/>
</dbReference>
<dbReference type="Pfam" id="PF00700">
    <property type="entry name" value="Flagellin_C"/>
    <property type="match status" value="1"/>
</dbReference>
<accession>C0QA35</accession>
<evidence type="ECO:0000313" key="7">
    <source>
        <dbReference type="Proteomes" id="UP000000442"/>
    </source>
</evidence>
<dbReference type="GO" id="GO:0071973">
    <property type="term" value="P:bacterial-type flagellum-dependent cell motility"/>
    <property type="evidence" value="ECO:0007669"/>
    <property type="project" value="InterPro"/>
</dbReference>
<dbReference type="AlphaFoldDB" id="C0QA35"/>
<dbReference type="OrthoDB" id="9758307at2"/>
<dbReference type="HOGENOM" id="CLU_397792_0_0_7"/>
<keyword evidence="6" id="KW-0282">Flagellum</keyword>
<organism evidence="6 7">
    <name type="scientific">Desulforapulum autotrophicum (strain ATCC 43914 / DSM 3382 / VKM B-1955 / HRM2)</name>
    <name type="common">Desulfobacterium autotrophicum</name>
    <dbReference type="NCBI Taxonomy" id="177437"/>
    <lineage>
        <taxon>Bacteria</taxon>
        <taxon>Pseudomonadati</taxon>
        <taxon>Thermodesulfobacteriota</taxon>
        <taxon>Desulfobacteria</taxon>
        <taxon>Desulfobacterales</taxon>
        <taxon>Desulfobacteraceae</taxon>
        <taxon>Desulforapulum</taxon>
    </lineage>
</organism>
<evidence type="ECO:0000259" key="5">
    <source>
        <dbReference type="Pfam" id="PF00700"/>
    </source>
</evidence>
<dbReference type="InterPro" id="IPR013384">
    <property type="entry name" value="Flagell_FlgL"/>
</dbReference>
<dbReference type="GO" id="GO:0009424">
    <property type="term" value="C:bacterial-type flagellum hook"/>
    <property type="evidence" value="ECO:0007669"/>
    <property type="project" value="InterPro"/>
</dbReference>
<evidence type="ECO:0000256" key="2">
    <source>
        <dbReference type="ARBA" id="ARBA00005709"/>
    </source>
</evidence>
<proteinExistence type="inferred from homology"/>
<evidence type="ECO:0000259" key="4">
    <source>
        <dbReference type="Pfam" id="PF00669"/>
    </source>
</evidence>
<dbReference type="PANTHER" id="PTHR42792">
    <property type="entry name" value="FLAGELLIN"/>
    <property type="match status" value="1"/>
</dbReference>
<feature type="domain" description="Flagellin C-terminal" evidence="5">
    <location>
        <begin position="611"/>
        <end position="692"/>
    </location>
</feature>
<keyword evidence="3" id="KW-0975">Bacterial flagellum</keyword>
<gene>
    <name evidence="6" type="ordered locus">HRM2_36950</name>
</gene>
<dbReference type="NCBIfam" id="TIGR02550">
    <property type="entry name" value="flagell_flgL"/>
    <property type="match status" value="1"/>
</dbReference>
<comment type="similarity">
    <text evidence="2">Belongs to the bacterial flagellin family.</text>
</comment>
<feature type="domain" description="Flagellin N-terminal" evidence="4">
    <location>
        <begin position="10"/>
        <end position="138"/>
    </location>
</feature>
<reference evidence="6 7" key="1">
    <citation type="journal article" date="2009" name="Environ. Microbiol.">
        <title>Genome sequence of Desulfobacterium autotrophicum HRM2, a marine sulfate reducer oxidizing organic carbon completely to carbon dioxide.</title>
        <authorList>
            <person name="Strittmatter A.W."/>
            <person name="Liesegang H."/>
            <person name="Rabus R."/>
            <person name="Decker I."/>
            <person name="Amann J."/>
            <person name="Andres S."/>
            <person name="Henne A."/>
            <person name="Fricke W.F."/>
            <person name="Martinez-Arias R."/>
            <person name="Bartels D."/>
            <person name="Goesmann A."/>
            <person name="Krause L."/>
            <person name="Puehler A."/>
            <person name="Klenk H.P."/>
            <person name="Richter M."/>
            <person name="Schuler M."/>
            <person name="Gloeckner F.O."/>
            <person name="Meyerdierks A."/>
            <person name="Gottschalk G."/>
            <person name="Amann R."/>
        </authorList>
    </citation>
    <scope>NUCLEOTIDE SEQUENCE [LARGE SCALE GENOMIC DNA]</scope>
    <source>
        <strain evidence="7">ATCC 43914 / DSM 3382 / HRM2</strain>
    </source>
</reference>